<dbReference type="InterPro" id="IPR002173">
    <property type="entry name" value="Carboh/pur_kinase_PfkB_CS"/>
</dbReference>
<sequence>MRKVIGIGESILDIIFQDNQPQQAVPGGSTFNCMISLGRCGIPAWFVSETGNDPAGQLIRNFMQKNNLSTDYMAVFNDGKSPVSLAFLDEKRNAQYSFYTDYPEKRLNTDFPDIHPDDILIFGSYFAVHPALRTTLRKWLQHAQSQQALLYYDINFRKAHAHERIALLPDFIENFKFADIIRCSDEDLEILFPNETIESIYKRYFQPHHQSLIVTQGEKNIIVQTPSFQKEYWVAAITPVSTIGAGDNFNAGLVYGLLKSGIYNRQISDLQENEWDKLIALAKAFAANVCASLENYISFDFANYLTKKE</sequence>
<protein>
    <submittedName>
        <fullName evidence="5">Fructokinase</fullName>
        <ecNumber evidence="5">2.7.1.4</ecNumber>
    </submittedName>
</protein>
<dbReference type="Proteomes" id="UP000324575">
    <property type="component" value="Unassembled WGS sequence"/>
</dbReference>
<feature type="domain" description="Carbohydrate kinase PfkB" evidence="4">
    <location>
        <begin position="22"/>
        <end position="292"/>
    </location>
</feature>
<reference evidence="5 6" key="1">
    <citation type="submission" date="2019-03" db="EMBL/GenBank/DDBJ databases">
        <title>Single cell metagenomics reveals metabolic interactions within the superorganism composed of flagellate Streblomastix strix and complex community of Bacteroidetes bacteria on its surface.</title>
        <authorList>
            <person name="Treitli S.C."/>
            <person name="Kolisko M."/>
            <person name="Husnik F."/>
            <person name="Keeling P."/>
            <person name="Hampl V."/>
        </authorList>
    </citation>
    <scope>NUCLEOTIDE SEQUENCE [LARGE SCALE GENOMIC DNA]</scope>
    <source>
        <strain evidence="5">St1</strain>
    </source>
</reference>
<keyword evidence="2 5" id="KW-0808">Transferase</keyword>
<dbReference type="InterPro" id="IPR011611">
    <property type="entry name" value="PfkB_dom"/>
</dbReference>
<dbReference type="Pfam" id="PF00294">
    <property type="entry name" value="PfkB"/>
    <property type="match status" value="1"/>
</dbReference>
<dbReference type="AlphaFoldDB" id="A0A5M8P207"/>
<dbReference type="PROSITE" id="PS00584">
    <property type="entry name" value="PFKB_KINASES_2"/>
    <property type="match status" value="1"/>
</dbReference>
<dbReference type="Gene3D" id="3.40.1190.20">
    <property type="match status" value="1"/>
</dbReference>
<dbReference type="PANTHER" id="PTHR43085">
    <property type="entry name" value="HEXOKINASE FAMILY MEMBER"/>
    <property type="match status" value="1"/>
</dbReference>
<proteinExistence type="inferred from homology"/>
<dbReference type="GO" id="GO:0008865">
    <property type="term" value="F:fructokinase activity"/>
    <property type="evidence" value="ECO:0007669"/>
    <property type="project" value="UniProtKB-EC"/>
</dbReference>
<name>A0A5M8P207_9BACT</name>
<dbReference type="EMBL" id="SNRX01000008">
    <property type="protein sequence ID" value="KAA6302402.1"/>
    <property type="molecule type" value="Genomic_DNA"/>
</dbReference>
<evidence type="ECO:0000256" key="2">
    <source>
        <dbReference type="ARBA" id="ARBA00022679"/>
    </source>
</evidence>
<dbReference type="EC" id="2.7.1.4" evidence="5"/>
<evidence type="ECO:0000256" key="3">
    <source>
        <dbReference type="ARBA" id="ARBA00022777"/>
    </source>
</evidence>
<evidence type="ECO:0000256" key="1">
    <source>
        <dbReference type="ARBA" id="ARBA00010688"/>
    </source>
</evidence>
<organism evidence="5 6">
    <name type="scientific">Candidatus Ordinivivax streblomastigis</name>
    <dbReference type="NCBI Taxonomy" id="2540710"/>
    <lineage>
        <taxon>Bacteria</taxon>
        <taxon>Pseudomonadati</taxon>
        <taxon>Bacteroidota</taxon>
        <taxon>Bacteroidia</taxon>
        <taxon>Bacteroidales</taxon>
        <taxon>Candidatus Ordinivivax</taxon>
    </lineage>
</organism>
<gene>
    <name evidence="5" type="ORF">EZS26_001515</name>
</gene>
<dbReference type="SUPFAM" id="SSF53613">
    <property type="entry name" value="Ribokinase-like"/>
    <property type="match status" value="1"/>
</dbReference>
<keyword evidence="3 5" id="KW-0418">Kinase</keyword>
<evidence type="ECO:0000313" key="6">
    <source>
        <dbReference type="Proteomes" id="UP000324575"/>
    </source>
</evidence>
<evidence type="ECO:0000259" key="4">
    <source>
        <dbReference type="Pfam" id="PF00294"/>
    </source>
</evidence>
<accession>A0A5M8P207</accession>
<dbReference type="CDD" id="cd01167">
    <property type="entry name" value="bac_FRK"/>
    <property type="match status" value="1"/>
</dbReference>
<evidence type="ECO:0000313" key="5">
    <source>
        <dbReference type="EMBL" id="KAA6302402.1"/>
    </source>
</evidence>
<comment type="caution">
    <text evidence="5">The sequence shown here is derived from an EMBL/GenBank/DDBJ whole genome shotgun (WGS) entry which is preliminary data.</text>
</comment>
<comment type="similarity">
    <text evidence="1">Belongs to the carbohydrate kinase PfkB family.</text>
</comment>
<dbReference type="InterPro" id="IPR050306">
    <property type="entry name" value="PfkB_Carbo_kinase"/>
</dbReference>
<dbReference type="PANTHER" id="PTHR43085:SF57">
    <property type="entry name" value="CARBOHYDRATE KINASE PFKB DOMAIN-CONTAINING PROTEIN"/>
    <property type="match status" value="1"/>
</dbReference>
<dbReference type="InterPro" id="IPR029056">
    <property type="entry name" value="Ribokinase-like"/>
</dbReference>